<proteinExistence type="predicted"/>
<feature type="domain" description="HTH cro/C1-type" evidence="1">
    <location>
        <begin position="63"/>
        <end position="115"/>
    </location>
</feature>
<sequence length="317" mass="35069">MLTPVLRVVAFRIHSLTDCCRDGTLTRASGSPCGAGERGVGHMRRGGGIDQPYSPQEFYGAELQRKRENKGLTQAQLGEMVVISPQMIAHFEAGRRKPRPEDARRIDQALGTDGFFERMRRSLDEGRFADHFAAAAEMEKLASVIKTYGAFLVPGILQTEAYARAVFRAGTPVYTHKDVERRVANRIERARILEDPNSPVLWALLDESILRRPIGGRDAIAEQLEHIAELGRSGRVRVHVLPFSAGAHALLESMVTLMRFTDAPPVAYVEGLRTGRVMDDPDIVEACQSSYDLALGDALPSEESLALLEAVSEEYKR</sequence>
<dbReference type="InterPro" id="IPR010982">
    <property type="entry name" value="Lambda_DNA-bd_dom_sf"/>
</dbReference>
<reference evidence="3" key="1">
    <citation type="journal article" date="2019" name="Int. J. Syst. Evol. Microbiol.">
        <title>The Global Catalogue of Microorganisms (GCM) 10K type strain sequencing project: providing services to taxonomists for standard genome sequencing and annotation.</title>
        <authorList>
            <consortium name="The Broad Institute Genomics Platform"/>
            <consortium name="The Broad Institute Genome Sequencing Center for Infectious Disease"/>
            <person name="Wu L."/>
            <person name="Ma J."/>
        </authorList>
    </citation>
    <scope>NUCLEOTIDE SEQUENCE [LARGE SCALE GENOMIC DNA]</scope>
    <source>
        <strain evidence="3">JCM 6305</strain>
    </source>
</reference>
<dbReference type="Gene3D" id="1.10.260.40">
    <property type="entry name" value="lambda repressor-like DNA-binding domains"/>
    <property type="match status" value="1"/>
</dbReference>
<gene>
    <name evidence="2" type="ORF">GCM10010405_41890</name>
</gene>
<dbReference type="Pfam" id="PF19054">
    <property type="entry name" value="DUF5753"/>
    <property type="match status" value="1"/>
</dbReference>
<dbReference type="CDD" id="cd00093">
    <property type="entry name" value="HTH_XRE"/>
    <property type="match status" value="1"/>
</dbReference>
<keyword evidence="3" id="KW-1185">Reference proteome</keyword>
<dbReference type="EMBL" id="BAAASZ010000028">
    <property type="protein sequence ID" value="GAA2453737.1"/>
    <property type="molecule type" value="Genomic_DNA"/>
</dbReference>
<dbReference type="PROSITE" id="PS50943">
    <property type="entry name" value="HTH_CROC1"/>
    <property type="match status" value="1"/>
</dbReference>
<dbReference type="Pfam" id="PF01381">
    <property type="entry name" value="HTH_3"/>
    <property type="match status" value="1"/>
</dbReference>
<comment type="caution">
    <text evidence="2">The sequence shown here is derived from an EMBL/GenBank/DDBJ whole genome shotgun (WGS) entry which is preliminary data.</text>
</comment>
<accession>A0ABP5XHN2</accession>
<evidence type="ECO:0000259" key="1">
    <source>
        <dbReference type="PROSITE" id="PS50943"/>
    </source>
</evidence>
<dbReference type="SMART" id="SM00530">
    <property type="entry name" value="HTH_XRE"/>
    <property type="match status" value="1"/>
</dbReference>
<evidence type="ECO:0000313" key="2">
    <source>
        <dbReference type="EMBL" id="GAA2453737.1"/>
    </source>
</evidence>
<organism evidence="2 3">
    <name type="scientific">Streptomyces macrosporus</name>
    <dbReference type="NCBI Taxonomy" id="44032"/>
    <lineage>
        <taxon>Bacteria</taxon>
        <taxon>Bacillati</taxon>
        <taxon>Actinomycetota</taxon>
        <taxon>Actinomycetes</taxon>
        <taxon>Kitasatosporales</taxon>
        <taxon>Streptomycetaceae</taxon>
        <taxon>Streptomyces</taxon>
    </lineage>
</organism>
<name>A0ABP5XHN2_9ACTN</name>
<protein>
    <submittedName>
        <fullName evidence="2">Helix-turn-helix transcriptional regulator</fullName>
    </submittedName>
</protein>
<dbReference type="Proteomes" id="UP001501638">
    <property type="component" value="Unassembled WGS sequence"/>
</dbReference>
<dbReference type="InterPro" id="IPR043917">
    <property type="entry name" value="DUF5753"/>
</dbReference>
<dbReference type="SUPFAM" id="SSF47413">
    <property type="entry name" value="lambda repressor-like DNA-binding domains"/>
    <property type="match status" value="1"/>
</dbReference>
<evidence type="ECO:0000313" key="3">
    <source>
        <dbReference type="Proteomes" id="UP001501638"/>
    </source>
</evidence>
<dbReference type="InterPro" id="IPR001387">
    <property type="entry name" value="Cro/C1-type_HTH"/>
</dbReference>